<reference evidence="8" key="1">
    <citation type="journal article" date="2019" name="Int. J. Syst. Evol. Microbiol.">
        <title>The Global Catalogue of Microorganisms (GCM) 10K type strain sequencing project: providing services to taxonomists for standard genome sequencing and annotation.</title>
        <authorList>
            <consortium name="The Broad Institute Genomics Platform"/>
            <consortium name="The Broad Institute Genome Sequencing Center for Infectious Disease"/>
            <person name="Wu L."/>
            <person name="Ma J."/>
        </authorList>
    </citation>
    <scope>NUCLEOTIDE SEQUENCE [LARGE SCALE GENOMIC DNA]</scope>
    <source>
        <strain evidence="8">CGMCC 1.12286</strain>
    </source>
</reference>
<evidence type="ECO:0000256" key="1">
    <source>
        <dbReference type="ARBA" id="ARBA00004370"/>
    </source>
</evidence>
<name>A0ABW4JD54_9BACL</name>
<dbReference type="Gene3D" id="3.40.50.300">
    <property type="entry name" value="P-loop containing nucleotide triphosphate hydrolases"/>
    <property type="match status" value="1"/>
</dbReference>
<dbReference type="InterPro" id="IPR027094">
    <property type="entry name" value="Mitofusin_fam"/>
</dbReference>
<keyword evidence="8" id="KW-1185">Reference proteome</keyword>
<dbReference type="SUPFAM" id="SSF52540">
    <property type="entry name" value="P-loop containing nucleoside triphosphate hydrolases"/>
    <property type="match status" value="1"/>
</dbReference>
<sequence length="655" mass="73407">MTDERKRDKLLNQIRDVRDRLTGIAGLSLQELDEVEARLQENRYLIAVFGAFSAGKSSLLNALLGQALLTVSPNPTTASVTQLEGSIGDKIDVVVTAKTEAELWRDVESTFAALHEHPATLSEAIARAATLNPRDYPTALRSHLRFLKAIHSGYEEMSARLGTQWHTTVSELQSFSAIEQYAAYVSRVDVHAAHPWLQKGFLFVDTPGVDSIHRRHTDVAFRYMRRADAIVFVMYYSHAFTQGDRDFLLQLSGVQDVAQANKLFAVINAVDLAKSEDERVAVRTRVEQEMRRLGMRFPRIYEVSAQIALAARQLAHGGNDAAFEEMARARLQLAADAPLPEPDEMLAQSGVTLLETDLTNYVEQEGEALAGDMVARTLRELARQIKQFIEEANMRQAADDAAKQARIDMLTALKERLESARAMEIESKNASVIRQFDKELAELVFHAAERLRLRYRDLFRDAYNPGRFRLGKPQDKLREAASALCDALARQVDIETRTFSLRAANLAEQTSLNWLQKWQTSLAQAAVSNNRLPRADFSNLVVEDVHCEISSLPLEQQARHFSTGRQFFEGGGQRAMLDATEEGMMEFVRQALADTTRQIIQAATLQVQSHLGDGCAQLLEQVRRAIEDTNKPFDASLLAQLRQAFEYLGSLGFSE</sequence>
<dbReference type="PANTHER" id="PTHR10465:SF0">
    <property type="entry name" value="SARCALUMENIN"/>
    <property type="match status" value="1"/>
</dbReference>
<evidence type="ECO:0000313" key="8">
    <source>
        <dbReference type="Proteomes" id="UP001597079"/>
    </source>
</evidence>
<accession>A0ABW4JD54</accession>
<dbReference type="InterPro" id="IPR027417">
    <property type="entry name" value="P-loop_NTPase"/>
</dbReference>
<evidence type="ECO:0000256" key="3">
    <source>
        <dbReference type="ARBA" id="ARBA00022801"/>
    </source>
</evidence>
<evidence type="ECO:0000256" key="5">
    <source>
        <dbReference type="ARBA" id="ARBA00023136"/>
    </source>
</evidence>
<dbReference type="Proteomes" id="UP001597079">
    <property type="component" value="Unassembled WGS sequence"/>
</dbReference>
<organism evidence="7 8">
    <name type="scientific">Alicyclobacillus fodiniaquatilis</name>
    <dbReference type="NCBI Taxonomy" id="1661150"/>
    <lineage>
        <taxon>Bacteria</taxon>
        <taxon>Bacillati</taxon>
        <taxon>Bacillota</taxon>
        <taxon>Bacilli</taxon>
        <taxon>Bacillales</taxon>
        <taxon>Alicyclobacillaceae</taxon>
        <taxon>Alicyclobacillus</taxon>
    </lineage>
</organism>
<gene>
    <name evidence="7" type="ORF">ACFSB2_01430</name>
</gene>
<dbReference type="RefSeq" id="WP_377940769.1">
    <property type="nucleotide sequence ID" value="NZ_JBHUCX010000004.1"/>
</dbReference>
<dbReference type="Pfam" id="PF00350">
    <property type="entry name" value="Dynamin_N"/>
    <property type="match status" value="1"/>
</dbReference>
<evidence type="ECO:0000256" key="2">
    <source>
        <dbReference type="ARBA" id="ARBA00022741"/>
    </source>
</evidence>
<evidence type="ECO:0000256" key="4">
    <source>
        <dbReference type="ARBA" id="ARBA00023134"/>
    </source>
</evidence>
<evidence type="ECO:0000313" key="7">
    <source>
        <dbReference type="EMBL" id="MFD1673385.1"/>
    </source>
</evidence>
<protein>
    <submittedName>
        <fullName evidence="7">Dynamin family protein</fullName>
    </submittedName>
</protein>
<dbReference type="InterPro" id="IPR045063">
    <property type="entry name" value="Dynamin_N"/>
</dbReference>
<dbReference type="EMBL" id="JBHUCX010000004">
    <property type="protein sequence ID" value="MFD1673385.1"/>
    <property type="molecule type" value="Genomic_DNA"/>
</dbReference>
<evidence type="ECO:0000259" key="6">
    <source>
        <dbReference type="Pfam" id="PF00350"/>
    </source>
</evidence>
<dbReference type="CDD" id="cd09912">
    <property type="entry name" value="DLP_2"/>
    <property type="match status" value="1"/>
</dbReference>
<keyword evidence="2" id="KW-0547">Nucleotide-binding</keyword>
<feature type="domain" description="Dynamin N-terminal" evidence="6">
    <location>
        <begin position="46"/>
        <end position="254"/>
    </location>
</feature>
<keyword evidence="5" id="KW-0472">Membrane</keyword>
<dbReference type="PANTHER" id="PTHR10465">
    <property type="entry name" value="TRANSMEMBRANE GTPASE FZO1"/>
    <property type="match status" value="1"/>
</dbReference>
<keyword evidence="3" id="KW-0378">Hydrolase</keyword>
<keyword evidence="4" id="KW-0342">GTP-binding</keyword>
<comment type="caution">
    <text evidence="7">The sequence shown here is derived from an EMBL/GenBank/DDBJ whole genome shotgun (WGS) entry which is preliminary data.</text>
</comment>
<comment type="subcellular location">
    <subcellularLocation>
        <location evidence="1">Membrane</location>
    </subcellularLocation>
</comment>
<proteinExistence type="predicted"/>